<dbReference type="GO" id="GO:0007155">
    <property type="term" value="P:cell adhesion"/>
    <property type="evidence" value="ECO:0007669"/>
    <property type="project" value="InterPro"/>
</dbReference>
<dbReference type="InterPro" id="IPR036179">
    <property type="entry name" value="Ig-like_dom_sf"/>
</dbReference>
<reference evidence="6" key="1">
    <citation type="journal article" date="2002" name="Science">
        <title>The draft genome of Ciona intestinalis: insights into chordate and vertebrate origins.</title>
        <authorList>
            <person name="Dehal P."/>
            <person name="Satou Y."/>
            <person name="Campbell R.K."/>
            <person name="Chapman J."/>
            <person name="Degnan B."/>
            <person name="De Tomaso A."/>
            <person name="Davidson B."/>
            <person name="Di Gregorio A."/>
            <person name="Gelpke M."/>
            <person name="Goodstein D.M."/>
            <person name="Harafuji N."/>
            <person name="Hastings K.E."/>
            <person name="Ho I."/>
            <person name="Hotta K."/>
            <person name="Huang W."/>
            <person name="Kawashima T."/>
            <person name="Lemaire P."/>
            <person name="Martinez D."/>
            <person name="Meinertzhagen I.A."/>
            <person name="Necula S."/>
            <person name="Nonaka M."/>
            <person name="Putnam N."/>
            <person name="Rash S."/>
            <person name="Saiga H."/>
            <person name="Satake M."/>
            <person name="Terry A."/>
            <person name="Yamada L."/>
            <person name="Wang H.G."/>
            <person name="Awazu S."/>
            <person name="Azumi K."/>
            <person name="Boore J."/>
            <person name="Branno M."/>
            <person name="Chin-Bow S."/>
            <person name="DeSantis R."/>
            <person name="Doyle S."/>
            <person name="Francino P."/>
            <person name="Keys D.N."/>
            <person name="Haga S."/>
            <person name="Hayashi H."/>
            <person name="Hino K."/>
            <person name="Imai K.S."/>
            <person name="Inaba K."/>
            <person name="Kano S."/>
            <person name="Kobayashi K."/>
            <person name="Kobayashi M."/>
            <person name="Lee B.I."/>
            <person name="Makabe K.W."/>
            <person name="Manohar C."/>
            <person name="Matassi G."/>
            <person name="Medina M."/>
            <person name="Mochizuki Y."/>
            <person name="Mount S."/>
            <person name="Morishita T."/>
            <person name="Miura S."/>
            <person name="Nakayama A."/>
            <person name="Nishizaka S."/>
            <person name="Nomoto H."/>
            <person name="Ohta F."/>
            <person name="Oishi K."/>
            <person name="Rigoutsos I."/>
            <person name="Sano M."/>
            <person name="Sasaki A."/>
            <person name="Sasakura Y."/>
            <person name="Shoguchi E."/>
            <person name="Shin-i T."/>
            <person name="Spagnuolo A."/>
            <person name="Stainier D."/>
            <person name="Suzuki M.M."/>
            <person name="Tassy O."/>
            <person name="Takatori N."/>
            <person name="Tokuoka M."/>
            <person name="Yagi K."/>
            <person name="Yoshizaki F."/>
            <person name="Wada S."/>
            <person name="Zhang C."/>
            <person name="Hyatt P.D."/>
            <person name="Larimer F."/>
            <person name="Detter C."/>
            <person name="Doggett N."/>
            <person name="Glavina T."/>
            <person name="Hawkins T."/>
            <person name="Richardson P."/>
            <person name="Lucas S."/>
            <person name="Kohara Y."/>
            <person name="Levine M."/>
            <person name="Satoh N."/>
            <person name="Rokhsar D.S."/>
        </authorList>
    </citation>
    <scope>NUCLEOTIDE SEQUENCE [LARGE SCALE GENOMIC DNA]</scope>
</reference>
<name>F6WH63_CIOIN</name>
<keyword evidence="6" id="KW-1185">Reference proteome</keyword>
<dbReference type="Ensembl" id="ENSCINT00000012003.3">
    <property type="protein sequence ID" value="ENSCINP00000012003.3"/>
    <property type="gene ID" value="ENSCING00000005813.3"/>
</dbReference>
<evidence type="ECO:0000313" key="5">
    <source>
        <dbReference type="Ensembl" id="ENSCINP00000012003.3"/>
    </source>
</evidence>
<feature type="transmembrane region" description="Helical" evidence="2">
    <location>
        <begin position="245"/>
        <end position="270"/>
    </location>
</feature>
<dbReference type="GO" id="GO:0046982">
    <property type="term" value="F:protein heterodimerization activity"/>
    <property type="evidence" value="ECO:0007669"/>
    <property type="project" value="InterPro"/>
</dbReference>
<dbReference type="InterPro" id="IPR007110">
    <property type="entry name" value="Ig-like_dom"/>
</dbReference>
<dbReference type="OrthoDB" id="9942446at2759"/>
<proteinExistence type="predicted"/>
<feature type="domain" description="Ig-like" evidence="4">
    <location>
        <begin position="142"/>
        <end position="239"/>
    </location>
</feature>
<evidence type="ECO:0000256" key="3">
    <source>
        <dbReference type="SAM" id="SignalP"/>
    </source>
</evidence>
<dbReference type="GeneID" id="100181537"/>
<dbReference type="Pfam" id="PF07686">
    <property type="entry name" value="V-set"/>
    <property type="match status" value="1"/>
</dbReference>
<protein>
    <submittedName>
        <fullName evidence="5">Junctional adhesion molecule C-like</fullName>
    </submittedName>
</protein>
<evidence type="ECO:0000259" key="4">
    <source>
        <dbReference type="PROSITE" id="PS50835"/>
    </source>
</evidence>
<dbReference type="InterPro" id="IPR013783">
    <property type="entry name" value="Ig-like_fold"/>
</dbReference>
<dbReference type="AlphaFoldDB" id="F6WH63"/>
<gene>
    <name evidence="5" type="primary">LOC100181537</name>
</gene>
<feature type="region of interest" description="Disordered" evidence="1">
    <location>
        <begin position="281"/>
        <end position="327"/>
    </location>
</feature>
<dbReference type="RefSeq" id="XP_002124612.2">
    <property type="nucleotide sequence ID" value="XM_002124576.5"/>
</dbReference>
<dbReference type="InParanoid" id="F6WH63"/>
<keyword evidence="2" id="KW-1133">Transmembrane helix</keyword>
<dbReference type="Gene3D" id="2.60.40.10">
    <property type="entry name" value="Immunoglobulins"/>
    <property type="match status" value="2"/>
</dbReference>
<dbReference type="KEGG" id="cin:100181537"/>
<dbReference type="OMA" id="VEWKFVH"/>
<dbReference type="PANTHER" id="PTHR44598">
    <property type="entry name" value="JUNCTIONAL ADHESION MOLECULE C"/>
    <property type="match status" value="1"/>
</dbReference>
<dbReference type="SUPFAM" id="SSF48726">
    <property type="entry name" value="Immunoglobulin"/>
    <property type="match status" value="2"/>
</dbReference>
<dbReference type="GeneTree" id="ENSGT00940000159186"/>
<keyword evidence="3" id="KW-0732">Signal</keyword>
<dbReference type="SMART" id="SM00408">
    <property type="entry name" value="IGc2"/>
    <property type="match status" value="2"/>
</dbReference>
<dbReference type="Proteomes" id="UP000008144">
    <property type="component" value="Chromosome 10"/>
</dbReference>
<feature type="compositionally biased region" description="Acidic residues" evidence="1">
    <location>
        <begin position="282"/>
        <end position="292"/>
    </location>
</feature>
<dbReference type="EMBL" id="EAAA01000464">
    <property type="status" value="NOT_ANNOTATED_CDS"/>
    <property type="molecule type" value="Genomic_DNA"/>
</dbReference>
<dbReference type="GO" id="GO:0042803">
    <property type="term" value="F:protein homodimerization activity"/>
    <property type="evidence" value="ECO:0007669"/>
    <property type="project" value="InterPro"/>
</dbReference>
<organism evidence="5 6">
    <name type="scientific">Ciona intestinalis</name>
    <name type="common">Transparent sea squirt</name>
    <name type="synonym">Ascidia intestinalis</name>
    <dbReference type="NCBI Taxonomy" id="7719"/>
    <lineage>
        <taxon>Eukaryota</taxon>
        <taxon>Metazoa</taxon>
        <taxon>Chordata</taxon>
        <taxon>Tunicata</taxon>
        <taxon>Ascidiacea</taxon>
        <taxon>Phlebobranchia</taxon>
        <taxon>Cionidae</taxon>
        <taxon>Ciona</taxon>
    </lineage>
</organism>
<keyword evidence="2" id="KW-0472">Membrane</keyword>
<feature type="domain" description="Ig-like" evidence="4">
    <location>
        <begin position="39"/>
        <end position="137"/>
    </location>
</feature>
<evidence type="ECO:0000313" key="6">
    <source>
        <dbReference type="Proteomes" id="UP000008144"/>
    </source>
</evidence>
<dbReference type="InterPro" id="IPR003599">
    <property type="entry name" value="Ig_sub"/>
</dbReference>
<reference evidence="5" key="3">
    <citation type="submission" date="2025-08" db="UniProtKB">
        <authorList>
            <consortium name="Ensembl"/>
        </authorList>
    </citation>
    <scope>IDENTIFICATION</scope>
</reference>
<accession>A0A1W2W518</accession>
<dbReference type="PROSITE" id="PS50835">
    <property type="entry name" value="IG_LIKE"/>
    <property type="match status" value="2"/>
</dbReference>
<dbReference type="Pfam" id="PF13927">
    <property type="entry name" value="Ig_3"/>
    <property type="match status" value="1"/>
</dbReference>
<dbReference type="InterPro" id="IPR003598">
    <property type="entry name" value="Ig_sub2"/>
</dbReference>
<feature type="signal peptide" evidence="3">
    <location>
        <begin position="1"/>
        <end position="19"/>
    </location>
</feature>
<evidence type="ECO:0000256" key="1">
    <source>
        <dbReference type="SAM" id="MobiDB-lite"/>
    </source>
</evidence>
<dbReference type="SMART" id="SM00409">
    <property type="entry name" value="IG"/>
    <property type="match status" value="2"/>
</dbReference>
<reference evidence="5" key="2">
    <citation type="journal article" date="2008" name="Genome Biol.">
        <title>Improved genome assembly and evidence-based global gene model set for the chordate Ciona intestinalis: new insight into intron and operon populations.</title>
        <authorList>
            <person name="Satou Y."/>
            <person name="Mineta K."/>
            <person name="Ogasawara M."/>
            <person name="Sasakura Y."/>
            <person name="Shoguchi E."/>
            <person name="Ueno K."/>
            <person name="Yamada L."/>
            <person name="Matsumoto J."/>
            <person name="Wasserscheid J."/>
            <person name="Dewar K."/>
            <person name="Wiley G.B."/>
            <person name="Macmil S.L."/>
            <person name="Roe B.A."/>
            <person name="Zeller R.W."/>
            <person name="Hastings K.E."/>
            <person name="Lemaire P."/>
            <person name="Lindquist E."/>
            <person name="Endo T."/>
            <person name="Hotta K."/>
            <person name="Inaba K."/>
        </authorList>
    </citation>
    <scope>NUCLEOTIDE SEQUENCE [LARGE SCALE GENOMIC DNA]</scope>
    <source>
        <strain evidence="5">wild type</strain>
    </source>
</reference>
<keyword evidence="2" id="KW-0812">Transmembrane</keyword>
<dbReference type="InterPro" id="IPR042974">
    <property type="entry name" value="JAM-C"/>
</dbReference>
<feature type="chain" id="PRO_5014090298" evidence="3">
    <location>
        <begin position="20"/>
        <end position="327"/>
    </location>
</feature>
<dbReference type="HOGENOM" id="CLU_849800_0_0_1"/>
<accession>F6WH63</accession>
<dbReference type="InterPro" id="IPR013106">
    <property type="entry name" value="Ig_V-set"/>
</dbReference>
<evidence type="ECO:0000256" key="2">
    <source>
        <dbReference type="SAM" id="Phobius"/>
    </source>
</evidence>
<reference evidence="5" key="4">
    <citation type="submission" date="2025-09" db="UniProtKB">
        <authorList>
            <consortium name="Ensembl"/>
        </authorList>
    </citation>
    <scope>IDENTIFICATION</scope>
</reference>
<dbReference type="PANTHER" id="PTHR44598:SF2">
    <property type="entry name" value="JUNCTIONAL ADHESION MOLECULE C"/>
    <property type="match status" value="1"/>
</dbReference>
<sequence length="327" mass="35257">MNFNVLLCVVLAFVCCCNGVRVTLLNGAASPLPIEVTLGNPITLACSYQPENGNAQDARLEWLYSTNMDGTSTSGQNIVLDGIIQPNFNNGRFSIVNPSSLQISESIKTDTGSYTCLVTLPNDTPSKGSGTYHLTVNVPPSPPQCQYTSDHALTIGFAAEFRCLSVEGIPTPTYTWFKNGRQLPLSAQDDVTYKNASFSYSATTGVLKFSKVTTGDAGTYYCSSSNKIATESCLPTVITTKNQDVGMIVGIVFGVLFGLILIGVLVWWTWRKGYCDGLSKEDDPDEIEDDGSNDIMLDTNGPTVHKPPSEVSSTRKPYPDGAVRVMP</sequence>